<dbReference type="PROSITE" id="PS51257">
    <property type="entry name" value="PROKAR_LIPOPROTEIN"/>
    <property type="match status" value="1"/>
</dbReference>
<dbReference type="Pfam" id="PF03724">
    <property type="entry name" value="META"/>
    <property type="match status" value="1"/>
</dbReference>
<dbReference type="PANTHER" id="PTHR35535">
    <property type="entry name" value="HEAT SHOCK PROTEIN HSLJ"/>
    <property type="match status" value="1"/>
</dbReference>
<sequence>MFITVVRCCSEKKKKYTQKSGLAVMFMCAVLLSACQNSGQKTASVTKGDPQSAVHPLQLMRSMDGVQDVHWELTQIQGEKAQFFYSQPYLLFNTQLKQVQGNTGCNALSGSYEMNVPMQTLNIQARAGHMSCEHALAQEAVLMDILGQAVNFQVSGNRLTLRNESGQVLLQGKKR</sequence>
<dbReference type="InterPro" id="IPR038670">
    <property type="entry name" value="HslJ-like_sf"/>
</dbReference>
<comment type="caution">
    <text evidence="2">The sequence shown here is derived from an EMBL/GenBank/DDBJ whole genome shotgun (WGS) entry which is preliminary data.</text>
</comment>
<dbReference type="Proteomes" id="UP001209682">
    <property type="component" value="Unassembled WGS sequence"/>
</dbReference>
<dbReference type="EMBL" id="JAPEQW010000010">
    <property type="protein sequence ID" value="MCW8039378.1"/>
    <property type="molecule type" value="Genomic_DNA"/>
</dbReference>
<dbReference type="InterPro" id="IPR053147">
    <property type="entry name" value="Hsp_HslJ-like"/>
</dbReference>
<gene>
    <name evidence="2" type="ORF">OKC24_09465</name>
</gene>
<dbReference type="InterPro" id="IPR005184">
    <property type="entry name" value="DUF306_Meta_HslJ"/>
</dbReference>
<feature type="domain" description="DUF306" evidence="1">
    <location>
        <begin position="66"/>
        <end position="171"/>
    </location>
</feature>
<dbReference type="RefSeq" id="WP_252151915.1">
    <property type="nucleotide sequence ID" value="NZ_JAPEQW010000010.1"/>
</dbReference>
<evidence type="ECO:0000259" key="1">
    <source>
        <dbReference type="Pfam" id="PF03724"/>
    </source>
</evidence>
<dbReference type="PANTHER" id="PTHR35535:SF2">
    <property type="entry name" value="DUF306 DOMAIN-CONTAINING PROTEIN"/>
    <property type="match status" value="1"/>
</dbReference>
<reference evidence="2 3" key="1">
    <citation type="submission" date="2022-11" db="EMBL/GenBank/DDBJ databases">
        <title>Acinetobacter entericus sp. nov., isolated from the gut of the plastic-eating larvae of the Coleoptera insect Zophobas atratus.</title>
        <authorList>
            <person name="Dong X."/>
            <person name="Yang Y."/>
        </authorList>
    </citation>
    <scope>NUCLEOTIDE SEQUENCE [LARGE SCALE GENOMIC DNA]</scope>
    <source>
        <strain evidence="2 3">BIT-DXN8</strain>
    </source>
</reference>
<keyword evidence="3" id="KW-1185">Reference proteome</keyword>
<proteinExistence type="predicted"/>
<protein>
    <submittedName>
        <fullName evidence="2">META domain-containing protein</fullName>
    </submittedName>
</protein>
<name>A0ABT3NIJ5_9GAMM</name>
<evidence type="ECO:0000313" key="2">
    <source>
        <dbReference type="EMBL" id="MCW8039378.1"/>
    </source>
</evidence>
<accession>A0ABT3NIJ5</accession>
<organism evidence="2 3">
    <name type="scientific">Acinetobacter entericus</name>
    <dbReference type="NCBI Taxonomy" id="2989714"/>
    <lineage>
        <taxon>Bacteria</taxon>
        <taxon>Pseudomonadati</taxon>
        <taxon>Pseudomonadota</taxon>
        <taxon>Gammaproteobacteria</taxon>
        <taxon>Moraxellales</taxon>
        <taxon>Moraxellaceae</taxon>
        <taxon>Acinetobacter</taxon>
    </lineage>
</organism>
<evidence type="ECO:0000313" key="3">
    <source>
        <dbReference type="Proteomes" id="UP001209682"/>
    </source>
</evidence>
<dbReference type="Gene3D" id="2.40.128.270">
    <property type="match status" value="1"/>
</dbReference>